<evidence type="ECO:0000313" key="2">
    <source>
        <dbReference type="EMBL" id="TVY28445.1"/>
    </source>
</evidence>
<feature type="region of interest" description="Disordered" evidence="1">
    <location>
        <begin position="1"/>
        <end position="26"/>
    </location>
</feature>
<evidence type="ECO:0000313" key="3">
    <source>
        <dbReference type="Proteomes" id="UP000431533"/>
    </source>
</evidence>
<evidence type="ECO:0000256" key="1">
    <source>
        <dbReference type="SAM" id="MobiDB-lite"/>
    </source>
</evidence>
<gene>
    <name evidence="2" type="ORF">LHYA1_G002818</name>
</gene>
<keyword evidence="3" id="KW-1185">Reference proteome</keyword>
<comment type="caution">
    <text evidence="2">The sequence shown here is derived from an EMBL/GenBank/DDBJ whole genome shotgun (WGS) entry which is preliminary data.</text>
</comment>
<dbReference type="AlphaFoldDB" id="A0A8H8R661"/>
<name>A0A8H8R661_9HELO</name>
<accession>A0A8H8R661</accession>
<dbReference type="GeneID" id="41983016"/>
<dbReference type="RefSeq" id="XP_031007233.1">
    <property type="nucleotide sequence ID" value="XM_031147792.1"/>
</dbReference>
<protein>
    <submittedName>
        <fullName evidence="2">Uncharacterized protein</fullName>
    </submittedName>
</protein>
<dbReference type="Proteomes" id="UP000431533">
    <property type="component" value="Unassembled WGS sequence"/>
</dbReference>
<proteinExistence type="predicted"/>
<organism evidence="2 3">
    <name type="scientific">Lachnellula hyalina</name>
    <dbReference type="NCBI Taxonomy" id="1316788"/>
    <lineage>
        <taxon>Eukaryota</taxon>
        <taxon>Fungi</taxon>
        <taxon>Dikarya</taxon>
        <taxon>Ascomycota</taxon>
        <taxon>Pezizomycotina</taxon>
        <taxon>Leotiomycetes</taxon>
        <taxon>Helotiales</taxon>
        <taxon>Lachnaceae</taxon>
        <taxon>Lachnellula</taxon>
    </lineage>
</organism>
<dbReference type="EMBL" id="QGMH01000031">
    <property type="protein sequence ID" value="TVY28445.1"/>
    <property type="molecule type" value="Genomic_DNA"/>
</dbReference>
<sequence>MAMGNEPARARTEKTPPSNWPRRGNAMLPLYRKRPAKKPLNLAKNNPDFIHNGITDRTFKASSMHSEWLRKYSVVMKDINVLLQGVGREKRDYCLRVPRNCRQNRTDGIL</sequence>
<reference evidence="2 3" key="1">
    <citation type="submission" date="2018-05" db="EMBL/GenBank/DDBJ databases">
        <title>Genome sequencing and assembly of the regulated plant pathogen Lachnellula willkommii and related sister species for the development of diagnostic species identification markers.</title>
        <authorList>
            <person name="Giroux E."/>
            <person name="Bilodeau G."/>
        </authorList>
    </citation>
    <scope>NUCLEOTIDE SEQUENCE [LARGE SCALE GENOMIC DNA]</scope>
    <source>
        <strain evidence="2 3">CBS 185.66</strain>
    </source>
</reference>